<dbReference type="PROSITE" id="PS00189">
    <property type="entry name" value="LIPOYL"/>
    <property type="match status" value="1"/>
</dbReference>
<evidence type="ECO:0000313" key="13">
    <source>
        <dbReference type="Proteomes" id="UP000265768"/>
    </source>
</evidence>
<dbReference type="EC" id="2.3.1.-" evidence="8"/>
<comment type="similarity">
    <text evidence="2 8">Belongs to the 2-oxoacid dehydrogenase family.</text>
</comment>
<dbReference type="Proteomes" id="UP000265768">
    <property type="component" value="Unassembled WGS sequence"/>
</dbReference>
<evidence type="ECO:0000256" key="1">
    <source>
        <dbReference type="ARBA" id="ARBA00001938"/>
    </source>
</evidence>
<feature type="domain" description="Lipoyl-binding" evidence="10">
    <location>
        <begin position="2"/>
        <end position="77"/>
    </location>
</feature>
<dbReference type="InterPro" id="IPR036625">
    <property type="entry name" value="E3-bd_dom_sf"/>
</dbReference>
<dbReference type="InterPro" id="IPR000089">
    <property type="entry name" value="Biotin_lipoyl"/>
</dbReference>
<sequence>MPVSVTMPQLGESVTEGTVTRWLKKEGERVEADEPLLEVSTDKVDTEIPSPAAGVLQKIVVAEDETVEVGAELAVIGEGGEAPAEQAPAPQAEPEPQPEPEPEPQPAPQPAPQQVSAPQPQYQPPAPQYQPPAPPQPAPAPQPQAQAPAQAPAATSGDSPYVTPLVRKLAAEHNVDLDSLTGTGVGGRIRKQDVLEAARAQREKAAQAQQQAPAAAAPAAQAQPAAPAQQQAPAAAPAPAVEVDTTLRGRTEKMSRLRQTIAKRMVESLQTSAQLTTVVEVDVTRIARLREQAKADFQRREGVKLSFLPFFAQAAIEALKVHPKLNAVIDDETNEVTYHEAEHLGIAVDTDRGLLVATVRDAGDLNIGGLARKIADLAERTRANKISPDEVTGATFTLTNTGSRGALFDTPILFKPQVGMLGTGAVVKRPVVVEDPDLGEVIAVRSMVYLALTYDHRLVDGADAARFLTTIKNRLEEGRFEAALGLA</sequence>
<dbReference type="InterPro" id="IPR014276">
    <property type="entry name" value="2-oxoglutarate_DH_E2"/>
</dbReference>
<dbReference type="SUPFAM" id="SSF51230">
    <property type="entry name" value="Single hybrid motif"/>
    <property type="match status" value="1"/>
</dbReference>
<dbReference type="AlphaFoldDB" id="A0A3A4AQT1"/>
<accession>A0A3A4AQT1</accession>
<dbReference type="InterPro" id="IPR050743">
    <property type="entry name" value="2-oxoacid_DH_E2_comp"/>
</dbReference>
<evidence type="ECO:0000313" key="12">
    <source>
        <dbReference type="EMBL" id="RJL31451.1"/>
    </source>
</evidence>
<gene>
    <name evidence="12" type="primary">sucB</name>
    <name evidence="12" type="ORF">D5H75_20705</name>
</gene>
<dbReference type="SUPFAM" id="SSF47005">
    <property type="entry name" value="Peripheral subunit-binding domain of 2-oxo acid dehydrogenase complex"/>
    <property type="match status" value="1"/>
</dbReference>
<dbReference type="InterPro" id="IPR001078">
    <property type="entry name" value="2-oxoacid_DH_actylTfrase"/>
</dbReference>
<evidence type="ECO:0000256" key="6">
    <source>
        <dbReference type="ARBA" id="ARBA00023315"/>
    </source>
</evidence>
<dbReference type="InterPro" id="IPR011053">
    <property type="entry name" value="Single_hybrid_motif"/>
</dbReference>
<dbReference type="Pfam" id="PF00198">
    <property type="entry name" value="2-oxoacid_dh"/>
    <property type="match status" value="1"/>
</dbReference>
<dbReference type="SUPFAM" id="SSF52777">
    <property type="entry name" value="CoA-dependent acyltransferases"/>
    <property type="match status" value="1"/>
</dbReference>
<feature type="region of interest" description="Disordered" evidence="9">
    <location>
        <begin position="200"/>
        <end position="245"/>
    </location>
</feature>
<comment type="cofactor">
    <cofactor evidence="1 8">
        <name>(R)-lipoate</name>
        <dbReference type="ChEBI" id="CHEBI:83088"/>
    </cofactor>
</comment>
<reference evidence="12 13" key="1">
    <citation type="submission" date="2018-09" db="EMBL/GenBank/DDBJ databases">
        <title>YIM 75507 draft genome.</title>
        <authorList>
            <person name="Tang S."/>
            <person name="Feng Y."/>
        </authorList>
    </citation>
    <scope>NUCLEOTIDE SEQUENCE [LARGE SCALE GENOMIC DNA]</scope>
    <source>
        <strain evidence="12 13">YIM 75507</strain>
    </source>
</reference>
<dbReference type="EMBL" id="QZEY01000007">
    <property type="protein sequence ID" value="RJL31451.1"/>
    <property type="molecule type" value="Genomic_DNA"/>
</dbReference>
<comment type="caution">
    <text evidence="12">The sequence shown here is derived from an EMBL/GenBank/DDBJ whole genome shotgun (WGS) entry which is preliminary data.</text>
</comment>
<feature type="compositionally biased region" description="Low complexity" evidence="9">
    <location>
        <begin position="81"/>
        <end position="90"/>
    </location>
</feature>
<dbReference type="CDD" id="cd06849">
    <property type="entry name" value="lipoyl_domain"/>
    <property type="match status" value="1"/>
</dbReference>
<dbReference type="GO" id="GO:0005737">
    <property type="term" value="C:cytoplasm"/>
    <property type="evidence" value="ECO:0007669"/>
    <property type="project" value="TreeGrafter"/>
</dbReference>
<dbReference type="NCBIfam" id="TIGR02927">
    <property type="entry name" value="SucB_Actino"/>
    <property type="match status" value="1"/>
</dbReference>
<proteinExistence type="inferred from homology"/>
<evidence type="ECO:0000256" key="7">
    <source>
        <dbReference type="ARBA" id="ARBA00048370"/>
    </source>
</evidence>
<keyword evidence="3 8" id="KW-0808">Transferase</keyword>
<feature type="region of interest" description="Disordered" evidence="9">
    <location>
        <begin position="71"/>
        <end position="160"/>
    </location>
</feature>
<dbReference type="InterPro" id="IPR003016">
    <property type="entry name" value="2-oxoA_DH_lipoyl-BS"/>
</dbReference>
<dbReference type="Gene3D" id="4.10.320.10">
    <property type="entry name" value="E3-binding domain"/>
    <property type="match status" value="1"/>
</dbReference>
<protein>
    <recommendedName>
        <fullName evidence="8">Dihydrolipoamide acetyltransferase component of pyruvate dehydrogenase complex</fullName>
        <ecNumber evidence="8">2.3.1.-</ecNumber>
    </recommendedName>
</protein>
<keyword evidence="13" id="KW-1185">Reference proteome</keyword>
<evidence type="ECO:0000256" key="3">
    <source>
        <dbReference type="ARBA" id="ARBA00022679"/>
    </source>
</evidence>
<dbReference type="PROSITE" id="PS51826">
    <property type="entry name" value="PSBD"/>
    <property type="match status" value="1"/>
</dbReference>
<evidence type="ECO:0000256" key="9">
    <source>
        <dbReference type="SAM" id="MobiDB-lite"/>
    </source>
</evidence>
<dbReference type="FunFam" id="3.30.559.10:FF:000007">
    <property type="entry name" value="Dihydrolipoamide acetyltransferase component of pyruvate dehydrogenase complex"/>
    <property type="match status" value="1"/>
</dbReference>
<dbReference type="GO" id="GO:0031405">
    <property type="term" value="F:lipoic acid binding"/>
    <property type="evidence" value="ECO:0007669"/>
    <property type="project" value="TreeGrafter"/>
</dbReference>
<dbReference type="Gene3D" id="3.30.559.10">
    <property type="entry name" value="Chloramphenicol acetyltransferase-like domain"/>
    <property type="match status" value="1"/>
</dbReference>
<organism evidence="12 13">
    <name type="scientific">Bailinhaonella thermotolerans</name>
    <dbReference type="NCBI Taxonomy" id="1070861"/>
    <lineage>
        <taxon>Bacteria</taxon>
        <taxon>Bacillati</taxon>
        <taxon>Actinomycetota</taxon>
        <taxon>Actinomycetes</taxon>
        <taxon>Streptosporangiales</taxon>
        <taxon>Streptosporangiaceae</taxon>
        <taxon>Bailinhaonella</taxon>
    </lineage>
</organism>
<dbReference type="RefSeq" id="WP_119928136.1">
    <property type="nucleotide sequence ID" value="NZ_QZEY01000007.1"/>
</dbReference>
<evidence type="ECO:0000256" key="4">
    <source>
        <dbReference type="ARBA" id="ARBA00022737"/>
    </source>
</evidence>
<dbReference type="PANTHER" id="PTHR43178:SF5">
    <property type="entry name" value="LIPOAMIDE ACYLTRANSFERASE COMPONENT OF BRANCHED-CHAIN ALPHA-KETO ACID DEHYDROGENASE COMPLEX, MITOCHONDRIAL"/>
    <property type="match status" value="1"/>
</dbReference>
<keyword evidence="4" id="KW-0677">Repeat</keyword>
<dbReference type="GO" id="GO:0004742">
    <property type="term" value="F:dihydrolipoyllysine-residue acetyltransferase activity"/>
    <property type="evidence" value="ECO:0007669"/>
    <property type="project" value="UniProtKB-EC"/>
</dbReference>
<feature type="domain" description="Peripheral subunit-binding (PSBD)" evidence="11">
    <location>
        <begin position="161"/>
        <end position="198"/>
    </location>
</feature>
<evidence type="ECO:0000259" key="11">
    <source>
        <dbReference type="PROSITE" id="PS51826"/>
    </source>
</evidence>
<dbReference type="Pfam" id="PF00364">
    <property type="entry name" value="Biotin_lipoyl"/>
    <property type="match status" value="1"/>
</dbReference>
<dbReference type="PANTHER" id="PTHR43178">
    <property type="entry name" value="DIHYDROLIPOAMIDE ACETYLTRANSFERASE COMPONENT OF PYRUVATE DEHYDROGENASE COMPLEX"/>
    <property type="match status" value="1"/>
</dbReference>
<comment type="catalytic activity">
    <reaction evidence="7">
        <text>N(6)-[(R)-dihydrolipoyl]-L-lysyl-[protein] + acetyl-CoA = N(6)-[(R)-S(8)-acetyldihydrolipoyl]-L-lysyl-[protein] + CoA</text>
        <dbReference type="Rhea" id="RHEA:17017"/>
        <dbReference type="Rhea" id="RHEA-COMP:10475"/>
        <dbReference type="Rhea" id="RHEA-COMP:10478"/>
        <dbReference type="ChEBI" id="CHEBI:57287"/>
        <dbReference type="ChEBI" id="CHEBI:57288"/>
        <dbReference type="ChEBI" id="CHEBI:83100"/>
        <dbReference type="ChEBI" id="CHEBI:83111"/>
        <dbReference type="EC" id="2.3.1.12"/>
    </reaction>
</comment>
<evidence type="ECO:0000256" key="2">
    <source>
        <dbReference type="ARBA" id="ARBA00007317"/>
    </source>
</evidence>
<dbReference type="OrthoDB" id="9805770at2"/>
<keyword evidence="5 8" id="KW-0450">Lipoyl</keyword>
<evidence type="ECO:0000256" key="5">
    <source>
        <dbReference type="ARBA" id="ARBA00022823"/>
    </source>
</evidence>
<feature type="compositionally biased region" description="Low complexity" evidence="9">
    <location>
        <begin position="206"/>
        <end position="240"/>
    </location>
</feature>
<name>A0A3A4AQT1_9ACTN</name>
<dbReference type="PROSITE" id="PS50968">
    <property type="entry name" value="BIOTINYL_LIPOYL"/>
    <property type="match status" value="1"/>
</dbReference>
<feature type="compositionally biased region" description="Pro residues" evidence="9">
    <location>
        <begin position="121"/>
        <end position="142"/>
    </location>
</feature>
<dbReference type="Pfam" id="PF02817">
    <property type="entry name" value="E3_binding"/>
    <property type="match status" value="1"/>
</dbReference>
<keyword evidence="6 8" id="KW-0012">Acyltransferase</keyword>
<dbReference type="FunFam" id="2.40.50.100:FF:000023">
    <property type="entry name" value="Dihydrolipoamide acetyltransferase component of pyruvate dehydrogenase complex"/>
    <property type="match status" value="1"/>
</dbReference>
<dbReference type="InterPro" id="IPR023213">
    <property type="entry name" value="CAT-like_dom_sf"/>
</dbReference>
<feature type="compositionally biased region" description="Low complexity" evidence="9">
    <location>
        <begin position="143"/>
        <end position="154"/>
    </location>
</feature>
<dbReference type="Gene3D" id="2.40.50.100">
    <property type="match status" value="1"/>
</dbReference>
<evidence type="ECO:0000256" key="8">
    <source>
        <dbReference type="RuleBase" id="RU003423"/>
    </source>
</evidence>
<dbReference type="InterPro" id="IPR004167">
    <property type="entry name" value="PSBD"/>
</dbReference>
<evidence type="ECO:0000259" key="10">
    <source>
        <dbReference type="PROSITE" id="PS50968"/>
    </source>
</evidence>